<evidence type="ECO:0000256" key="14">
    <source>
        <dbReference type="SAM" id="Phobius"/>
    </source>
</evidence>
<proteinExistence type="inferred from homology"/>
<dbReference type="GO" id="GO:0005886">
    <property type="term" value="C:plasma membrane"/>
    <property type="evidence" value="ECO:0007669"/>
    <property type="project" value="TreeGrafter"/>
</dbReference>
<keyword evidence="5" id="KW-0769">Symport</keyword>
<evidence type="ECO:0000256" key="10">
    <source>
        <dbReference type="ARBA" id="ARBA00023136"/>
    </source>
</evidence>
<evidence type="ECO:0000313" key="16">
    <source>
        <dbReference type="Proteomes" id="UP000663874"/>
    </source>
</evidence>
<dbReference type="AlphaFoldDB" id="A0A818MKK9"/>
<keyword evidence="10 14" id="KW-0472">Membrane</keyword>
<name>A0A818MKK9_9BILA</name>
<reference evidence="15" key="1">
    <citation type="submission" date="2021-02" db="EMBL/GenBank/DDBJ databases">
        <authorList>
            <person name="Nowell W R."/>
        </authorList>
    </citation>
    <scope>NUCLEOTIDE SEQUENCE</scope>
</reference>
<dbReference type="GO" id="GO:0005307">
    <property type="term" value="F:choline:sodium symporter activity"/>
    <property type="evidence" value="ECO:0007669"/>
    <property type="project" value="TreeGrafter"/>
</dbReference>
<comment type="subcellular location">
    <subcellularLocation>
        <location evidence="1">Membrane</location>
        <topology evidence="1">Multi-pass membrane protein</topology>
    </subcellularLocation>
</comment>
<evidence type="ECO:0000256" key="13">
    <source>
        <dbReference type="RuleBase" id="RU362091"/>
    </source>
</evidence>
<evidence type="ECO:0000256" key="7">
    <source>
        <dbReference type="ARBA" id="ARBA00022989"/>
    </source>
</evidence>
<dbReference type="InterPro" id="IPR038377">
    <property type="entry name" value="Na/Glc_symporter_sf"/>
</dbReference>
<evidence type="ECO:0000256" key="3">
    <source>
        <dbReference type="ARBA" id="ARBA00022448"/>
    </source>
</evidence>
<comment type="similarity">
    <text evidence="2 13">Belongs to the sodium:solute symporter (SSF) (TC 2.A.21) family.</text>
</comment>
<keyword evidence="4 14" id="KW-0812">Transmembrane</keyword>
<dbReference type="InterPro" id="IPR001734">
    <property type="entry name" value="Na/solute_symporter"/>
</dbReference>
<feature type="transmembrane region" description="Helical" evidence="14">
    <location>
        <begin position="229"/>
        <end position="246"/>
    </location>
</feature>
<keyword evidence="9" id="KW-0406">Ion transport</keyword>
<feature type="transmembrane region" description="Helical" evidence="14">
    <location>
        <begin position="126"/>
        <end position="154"/>
    </location>
</feature>
<dbReference type="PROSITE" id="PS50283">
    <property type="entry name" value="NA_SOLUT_SYMP_3"/>
    <property type="match status" value="1"/>
</dbReference>
<evidence type="ECO:0000313" key="15">
    <source>
        <dbReference type="EMBL" id="CAF3590669.1"/>
    </source>
</evidence>
<feature type="transmembrane region" description="Helical" evidence="14">
    <location>
        <begin position="73"/>
        <end position="100"/>
    </location>
</feature>
<evidence type="ECO:0000256" key="11">
    <source>
        <dbReference type="ARBA" id="ARBA00023180"/>
    </source>
</evidence>
<protein>
    <recommendedName>
        <fullName evidence="17">High-affinity choline transporter 1</fullName>
    </recommendedName>
</protein>
<feature type="transmembrane region" description="Helical" evidence="14">
    <location>
        <begin position="448"/>
        <end position="471"/>
    </location>
</feature>
<dbReference type="Pfam" id="PF00474">
    <property type="entry name" value="SSF"/>
    <property type="match status" value="1"/>
</dbReference>
<keyword evidence="3" id="KW-0813">Transport</keyword>
<evidence type="ECO:0000256" key="2">
    <source>
        <dbReference type="ARBA" id="ARBA00006434"/>
    </source>
</evidence>
<feature type="transmembrane region" description="Helical" evidence="14">
    <location>
        <begin position="278"/>
        <end position="303"/>
    </location>
</feature>
<comment type="caution">
    <text evidence="15">The sequence shown here is derived from an EMBL/GenBank/DDBJ whole genome shotgun (WGS) entry which is preliminary data.</text>
</comment>
<evidence type="ECO:0000256" key="12">
    <source>
        <dbReference type="ARBA" id="ARBA00023201"/>
    </source>
</evidence>
<dbReference type="PANTHER" id="PTHR45897">
    <property type="entry name" value="HIGH-AFFINITY CHOLINE TRANSPORTER 1"/>
    <property type="match status" value="1"/>
</dbReference>
<evidence type="ECO:0000256" key="4">
    <source>
        <dbReference type="ARBA" id="ARBA00022692"/>
    </source>
</evidence>
<evidence type="ECO:0008006" key="17">
    <source>
        <dbReference type="Google" id="ProtNLM"/>
    </source>
</evidence>
<dbReference type="EMBL" id="CAJOBE010000184">
    <property type="protein sequence ID" value="CAF3590669.1"/>
    <property type="molecule type" value="Genomic_DNA"/>
</dbReference>
<dbReference type="FunFam" id="1.20.1730.10:FF:000008">
    <property type="entry name" value="High affinity choline transporter 1"/>
    <property type="match status" value="1"/>
</dbReference>
<evidence type="ECO:0000256" key="9">
    <source>
        <dbReference type="ARBA" id="ARBA00023065"/>
    </source>
</evidence>
<feature type="transmembrane region" description="Helical" evidence="14">
    <location>
        <begin position="160"/>
        <end position="180"/>
    </location>
</feature>
<dbReference type="CDD" id="cd11474">
    <property type="entry name" value="SLC5sbd_CHT"/>
    <property type="match status" value="1"/>
</dbReference>
<feature type="transmembrane region" description="Helical" evidence="14">
    <location>
        <begin position="414"/>
        <end position="436"/>
    </location>
</feature>
<feature type="transmembrane region" description="Helical" evidence="14">
    <location>
        <begin position="47"/>
        <end position="67"/>
    </location>
</feature>
<dbReference type="GO" id="GO:0008292">
    <property type="term" value="P:acetylcholine biosynthetic process"/>
    <property type="evidence" value="ECO:0007669"/>
    <property type="project" value="TreeGrafter"/>
</dbReference>
<sequence length="577" mass="62951">MVVHIGGLVAVVCFYILILMVGIWAGRKQKSSEKSPDTEEIMLAGRNIGLLVGIFTMTATWVGGAYINGTAEQVFSTGLVACQAPLGYAISLVVGGLLFARPMRNAGYVTMLDPFQRKYGQRMGGLLFIPALLGEVFWSAAILSALGATISVIFTDVSMTASIIISAAVVIVYTLFGGLYSVAYTDVVQLGFIFIGLWIAVPFAIRHEGVGNIISTWPEWRGHMDKSQIVEWMDSMLLLIFGGIPWQASVRKKLVAETGEIGKVYFQRVLSAKSAKKAMYLSFCAAVGCILLAMPPVLIGAIAKSTNWSMTDYDIKKDITSPEATKLILPLVLLHLCPKFIAFMGLGAVSAAVMSSADSSVLSASSMFARNVWKLVFRNQASEREVLLVMRLGIFLVGACAAGIGILVSSIYVLWYLCSDLVYVILFPQLLCVVYVPHTNTYGSLSAYIIGFVFRILIGEPSLSIPTLIHFGPYVPAKTLCMLISLTTTLIVSLITKILFENRIISPQLDILHCLVNIPNEILPLKESTTIDELQQPYRITKPTSTTIGQQYLSEPIMMINSSYSQSQDTLNTYTNS</sequence>
<evidence type="ECO:0000256" key="8">
    <source>
        <dbReference type="ARBA" id="ARBA00023053"/>
    </source>
</evidence>
<evidence type="ECO:0000256" key="5">
    <source>
        <dbReference type="ARBA" id="ARBA00022847"/>
    </source>
</evidence>
<keyword evidence="12" id="KW-0739">Sodium transport</keyword>
<feature type="transmembrane region" description="Helical" evidence="14">
    <location>
        <begin position="187"/>
        <end position="205"/>
    </location>
</feature>
<accession>A0A818MKK9</accession>
<dbReference type="Gene3D" id="1.20.1730.10">
    <property type="entry name" value="Sodium/glucose cotransporter"/>
    <property type="match status" value="1"/>
</dbReference>
<keyword evidence="8" id="KW-0915">Sodium</keyword>
<dbReference type="PANTHER" id="PTHR45897:SF4">
    <property type="entry name" value="HIGH-AFFINITY CHOLINE TRANSPORTER 1"/>
    <property type="match status" value="1"/>
</dbReference>
<keyword evidence="7 14" id="KW-1133">Transmembrane helix</keyword>
<organism evidence="15 16">
    <name type="scientific">Rotaria sordida</name>
    <dbReference type="NCBI Taxonomy" id="392033"/>
    <lineage>
        <taxon>Eukaryota</taxon>
        <taxon>Metazoa</taxon>
        <taxon>Spiralia</taxon>
        <taxon>Gnathifera</taxon>
        <taxon>Rotifera</taxon>
        <taxon>Eurotatoria</taxon>
        <taxon>Bdelloidea</taxon>
        <taxon>Philodinida</taxon>
        <taxon>Philodinidae</taxon>
        <taxon>Rotaria</taxon>
    </lineage>
</organism>
<feature type="transmembrane region" description="Helical" evidence="14">
    <location>
        <begin position="477"/>
        <end position="500"/>
    </location>
</feature>
<keyword evidence="6" id="KW-0530">Neurotransmitter biosynthesis</keyword>
<feature type="transmembrane region" description="Helical" evidence="14">
    <location>
        <begin position="6"/>
        <end position="26"/>
    </location>
</feature>
<feature type="transmembrane region" description="Helical" evidence="14">
    <location>
        <begin position="386"/>
        <end position="408"/>
    </location>
</feature>
<dbReference type="Proteomes" id="UP000663874">
    <property type="component" value="Unassembled WGS sequence"/>
</dbReference>
<evidence type="ECO:0000256" key="6">
    <source>
        <dbReference type="ARBA" id="ARBA00022979"/>
    </source>
</evidence>
<evidence type="ECO:0000256" key="1">
    <source>
        <dbReference type="ARBA" id="ARBA00004141"/>
    </source>
</evidence>
<keyword evidence="11" id="KW-0325">Glycoprotein</keyword>
<dbReference type="InterPro" id="IPR052244">
    <property type="entry name" value="Choline_transporter"/>
</dbReference>
<gene>
    <name evidence="15" type="ORF">FNK824_LOCUS2903</name>
</gene>